<comment type="caution">
    <text evidence="5">The sequence shown here is derived from an EMBL/GenBank/DDBJ whole genome shotgun (WGS) entry which is preliminary data.</text>
</comment>
<dbReference type="EC" id="5.6.2.3" evidence="3"/>
<comment type="similarity">
    <text evidence="3">Belongs to the RecD family.</text>
</comment>
<comment type="function">
    <text evidence="3">A helicase/nuclease that prepares dsDNA breaks (DSB) for recombinational DNA repair. Binds to DSBs and unwinds DNA via a highly rapid and processive ATP-dependent bidirectional helicase activity. Unwinds dsDNA until it encounters a Chi (crossover hotspot instigator) sequence from the 3' direction. Cuts ssDNA a few nucleotides 3' to the Chi site. The properties and activities of the enzyme are changed at Chi. The Chi-altered holoenzyme produces a long 3'-ssDNA overhang and facilitates RecA-binding to the ssDNA for homologous DNA recombination and repair. Holoenzyme degrades any linearized DNA that is unable to undergo homologous recombination. In the holoenzyme this subunit has ssDNA-dependent ATPase and 5'-3' helicase activity. When added to pre-assembled RecBC greatly stimulates nuclease activity and augments holoenzyme processivity. Negatively regulates the RecA-loading ability of RecBCD.</text>
</comment>
<dbReference type="InterPro" id="IPR003593">
    <property type="entry name" value="AAA+_ATPase"/>
</dbReference>
<dbReference type="CDD" id="cd17933">
    <property type="entry name" value="DEXSc_RecD-like"/>
    <property type="match status" value="1"/>
</dbReference>
<evidence type="ECO:0000256" key="2">
    <source>
        <dbReference type="ARBA" id="ARBA00022840"/>
    </source>
</evidence>
<dbReference type="SMART" id="SM00382">
    <property type="entry name" value="AAA"/>
    <property type="match status" value="1"/>
</dbReference>
<dbReference type="PANTHER" id="PTHR43788">
    <property type="entry name" value="DNA2/NAM7 HELICASE FAMILY MEMBER"/>
    <property type="match status" value="1"/>
</dbReference>
<comment type="subunit">
    <text evidence="3">Heterotrimer of RecB, RecC and RecD. All subunits contribute to DNA-binding.</text>
</comment>
<dbReference type="HAMAP" id="MF_01487">
    <property type="entry name" value="RecD"/>
    <property type="match status" value="1"/>
</dbReference>
<dbReference type="NCBIfam" id="TIGR01447">
    <property type="entry name" value="recD"/>
    <property type="match status" value="1"/>
</dbReference>
<dbReference type="AlphaFoldDB" id="A0A9W5IRG4"/>
<dbReference type="GO" id="GO:0005524">
    <property type="term" value="F:ATP binding"/>
    <property type="evidence" value="ECO:0007669"/>
    <property type="project" value="UniProtKB-UniRule"/>
</dbReference>
<dbReference type="Gene3D" id="3.40.50.300">
    <property type="entry name" value="P-loop containing nucleotide triphosphate hydrolases"/>
    <property type="match status" value="2"/>
</dbReference>
<gene>
    <name evidence="3 5" type="primary">recD</name>
    <name evidence="5" type="ORF">NEISUBOT_04074</name>
</gene>
<reference evidence="5 6" key="1">
    <citation type="submission" date="2010-01" db="EMBL/GenBank/DDBJ databases">
        <authorList>
            <person name="Weinstock G."/>
            <person name="Sodergren E."/>
            <person name="Clifton S."/>
            <person name="Fulton L."/>
            <person name="Fulton B."/>
            <person name="Courtney L."/>
            <person name="Fronick C."/>
            <person name="Harrison M."/>
            <person name="Strong C."/>
            <person name="Farmer C."/>
            <person name="Delahaunty K."/>
            <person name="Markovic C."/>
            <person name="Hall O."/>
            <person name="Minx P."/>
            <person name="Tomlinson C."/>
            <person name="Mitreva M."/>
            <person name="Nelson J."/>
            <person name="Hou S."/>
            <person name="Wollam A."/>
            <person name="Pepin K.H."/>
            <person name="Johnson M."/>
            <person name="Bhonagiri V."/>
            <person name="Nash W.E."/>
            <person name="Warren W."/>
            <person name="Chinwalla A."/>
            <person name="Mardis E.R."/>
            <person name="Wilson R.K."/>
        </authorList>
    </citation>
    <scope>NUCLEOTIDE SEQUENCE [LARGE SCALE GENOMIC DNA]</scope>
    <source>
        <strain evidence="5 6">NJ9703</strain>
    </source>
</reference>
<dbReference type="GO" id="GO:0000724">
    <property type="term" value="P:double-strand break repair via homologous recombination"/>
    <property type="evidence" value="ECO:0007669"/>
    <property type="project" value="UniProtKB-UniRule"/>
</dbReference>
<dbReference type="EMBL" id="ACEO02000004">
    <property type="protein sequence ID" value="EFC52331.1"/>
    <property type="molecule type" value="Genomic_DNA"/>
</dbReference>
<keyword evidence="2 3" id="KW-0067">ATP-binding</keyword>
<dbReference type="CDD" id="cd18809">
    <property type="entry name" value="SF1_C_RecD"/>
    <property type="match status" value="1"/>
</dbReference>
<keyword evidence="3 5" id="KW-0378">Hydrolase</keyword>
<proteinExistence type="inferred from homology"/>
<dbReference type="InterPro" id="IPR027785">
    <property type="entry name" value="UvrD-like_helicase_C"/>
</dbReference>
<dbReference type="GO" id="GO:0043139">
    <property type="term" value="F:5'-3' DNA helicase activity"/>
    <property type="evidence" value="ECO:0007669"/>
    <property type="project" value="UniProtKB-UniRule"/>
</dbReference>
<evidence type="ECO:0000313" key="5">
    <source>
        <dbReference type="EMBL" id="EFC52331.1"/>
    </source>
</evidence>
<dbReference type="GO" id="GO:0017116">
    <property type="term" value="F:single-stranded DNA helicase activity"/>
    <property type="evidence" value="ECO:0007669"/>
    <property type="project" value="TreeGrafter"/>
</dbReference>
<comment type="catalytic activity">
    <reaction evidence="3">
        <text>ATP + H2O = ADP + phosphate + H(+)</text>
        <dbReference type="Rhea" id="RHEA:13065"/>
        <dbReference type="ChEBI" id="CHEBI:15377"/>
        <dbReference type="ChEBI" id="CHEBI:15378"/>
        <dbReference type="ChEBI" id="CHEBI:30616"/>
        <dbReference type="ChEBI" id="CHEBI:43474"/>
        <dbReference type="ChEBI" id="CHEBI:456216"/>
        <dbReference type="EC" id="5.6.2.3"/>
    </reaction>
</comment>
<dbReference type="GO" id="GO:0009338">
    <property type="term" value="C:exodeoxyribonuclease V complex"/>
    <property type="evidence" value="ECO:0007669"/>
    <property type="project" value="InterPro"/>
</dbReference>
<accession>A0A9W5IRG4</accession>
<dbReference type="InterPro" id="IPR050534">
    <property type="entry name" value="Coronavir_polyprotein_1ab"/>
</dbReference>
<keyword evidence="3" id="KW-0227">DNA damage</keyword>
<dbReference type="RefSeq" id="WP_004519732.1">
    <property type="nucleotide sequence ID" value="NZ_ACEO02000004.1"/>
</dbReference>
<sequence length="587" mass="64854">MNPTNSILSSAADAAIAFFRRHEVQGASVIEPYVVRLFAALQNGHSFVYLDKADVDALSNLPNLVGNADKPLILQGRKLFLGRMWQLEHDLAVEIKRLASAEAEEVNFMVASKSLSDWFDTKDSKEQRDAAALALLQNFMLITGGPGTGKTTTVAKLLGLICNNSTKLPRIALAAPTGKAAAHMARALQRALDGFDLSPSIKAHLENLEGQTVHRLLKLRPPQMRPVFNHEYPLALDVLVVDEASMLDLPLVLDLLRAVPTGCRLVLLGDENQLPSVGLGAVLAALSRPTALDKETAEKLEVYLPNHGFEIKGQPQALSQNNAKLTFSHRFGADSGIGCLARAVVSGEKQTAVEQFDKFPKELEMKSGRLKEQVALLYQKQQDYWQAVAENNVALAYGHAADVVVLAAWRQDADDLNQAYQEYLQRQGKVSGETPWFAGQIIMITHNDYMLEVFNGDIGLIMKDEESLNGLSAYFPEKDGFKKIAISRLPDFESAFAMTVHKSQGSEYREVWLLPPSVPATTESEEEARGLDKALLYTAITRARERFVFWGNAEELCQAVGCHQKRRTALADALEWQFEQLDEQDSV</sequence>
<organism evidence="5 6">
    <name type="scientific">Neisseria subflava NJ9703</name>
    <dbReference type="NCBI Taxonomy" id="546268"/>
    <lineage>
        <taxon>Bacteria</taxon>
        <taxon>Pseudomonadati</taxon>
        <taxon>Pseudomonadota</taxon>
        <taxon>Betaproteobacteria</taxon>
        <taxon>Neisseriales</taxon>
        <taxon>Neisseriaceae</taxon>
        <taxon>Neisseria</taxon>
    </lineage>
</organism>
<dbReference type="SUPFAM" id="SSF52540">
    <property type="entry name" value="P-loop containing nucleoside triphosphate hydrolases"/>
    <property type="match status" value="1"/>
</dbReference>
<keyword evidence="1 3" id="KW-0547">Nucleotide-binding</keyword>
<dbReference type="Proteomes" id="UP000004621">
    <property type="component" value="Unassembled WGS sequence"/>
</dbReference>
<feature type="domain" description="AAA+ ATPase" evidence="4">
    <location>
        <begin position="136"/>
        <end position="466"/>
    </location>
</feature>
<comment type="miscellaneous">
    <text evidence="3">In the RecBCD complex, RecB has a slow 3'-5' helicase, an exonuclease activity and loads RecA onto ssDNA, RecD has a fast 5'-3' helicase activity, while RecC stimulates the ATPase and processivity of the RecB helicase and contributes to recognition of the Chi site.</text>
</comment>
<keyword evidence="3" id="KW-0269">Exonuclease</keyword>
<dbReference type="Pfam" id="PF13245">
    <property type="entry name" value="AAA_19"/>
    <property type="match status" value="1"/>
</dbReference>
<protein>
    <recommendedName>
        <fullName evidence="3">RecBCD enzyme subunit RecD</fullName>
        <ecNumber evidence="3">5.6.2.3</ecNumber>
    </recommendedName>
    <alternativeName>
        <fullName evidence="3">DNA 5'-3' helicase subunit RecD</fullName>
    </alternativeName>
    <alternativeName>
        <fullName evidence="3">Exonuclease V subunit RecD</fullName>
        <shortName evidence="3">ExoV subunit RecD</shortName>
    </alternativeName>
    <alternativeName>
        <fullName evidence="3">Helicase/nuclease RecBCD subunit RecD</fullName>
    </alternativeName>
</protein>
<dbReference type="PANTHER" id="PTHR43788:SF6">
    <property type="entry name" value="DNA HELICASE B"/>
    <property type="match status" value="1"/>
</dbReference>
<evidence type="ECO:0000313" key="6">
    <source>
        <dbReference type="Proteomes" id="UP000004621"/>
    </source>
</evidence>
<dbReference type="Pfam" id="PF13538">
    <property type="entry name" value="UvrD_C_2"/>
    <property type="match status" value="1"/>
</dbReference>
<keyword evidence="3" id="KW-0413">Isomerase</keyword>
<keyword evidence="3" id="KW-0238">DNA-binding</keyword>
<dbReference type="InterPro" id="IPR006344">
    <property type="entry name" value="RecD"/>
</dbReference>
<keyword evidence="3" id="KW-0234">DNA repair</keyword>
<evidence type="ECO:0000256" key="1">
    <source>
        <dbReference type="ARBA" id="ARBA00022741"/>
    </source>
</evidence>
<dbReference type="InterPro" id="IPR027417">
    <property type="entry name" value="P-loop_NTPase"/>
</dbReference>
<feature type="binding site" evidence="3">
    <location>
        <begin position="144"/>
        <end position="151"/>
    </location>
    <ligand>
        <name>ATP</name>
        <dbReference type="ChEBI" id="CHEBI:30616"/>
    </ligand>
</feature>
<keyword evidence="3" id="KW-0540">Nuclease</keyword>
<evidence type="ECO:0000259" key="4">
    <source>
        <dbReference type="SMART" id="SM00382"/>
    </source>
</evidence>
<name>A0A9W5IRG4_NEISU</name>
<dbReference type="GO" id="GO:0003677">
    <property type="term" value="F:DNA binding"/>
    <property type="evidence" value="ECO:0007669"/>
    <property type="project" value="UniProtKB-UniRule"/>
</dbReference>
<keyword evidence="3" id="KW-0347">Helicase</keyword>
<evidence type="ECO:0000256" key="3">
    <source>
        <dbReference type="HAMAP-Rule" id="MF_01487"/>
    </source>
</evidence>
<dbReference type="GO" id="GO:0008854">
    <property type="term" value="F:exodeoxyribonuclease V activity"/>
    <property type="evidence" value="ECO:0007669"/>
    <property type="project" value="InterPro"/>
</dbReference>